<keyword evidence="3" id="KW-1185">Reference proteome</keyword>
<gene>
    <name evidence="2" type="ORF">PXEA_LOCUS459</name>
</gene>
<sequence>MKDESSARIHRGSRAVRREPIRTSLQSRLQGNPPQLPVEPTYETLLPASSNETKVWCVLLSGFHENPPHSTLAFSPPFTLVLGMLIKVYHIVAQSFFPRSYQSLPLAT</sequence>
<evidence type="ECO:0000313" key="2">
    <source>
        <dbReference type="EMBL" id="VEL07019.1"/>
    </source>
</evidence>
<organism evidence="2 3">
    <name type="scientific">Protopolystoma xenopodis</name>
    <dbReference type="NCBI Taxonomy" id="117903"/>
    <lineage>
        <taxon>Eukaryota</taxon>
        <taxon>Metazoa</taxon>
        <taxon>Spiralia</taxon>
        <taxon>Lophotrochozoa</taxon>
        <taxon>Platyhelminthes</taxon>
        <taxon>Monogenea</taxon>
        <taxon>Polyopisthocotylea</taxon>
        <taxon>Polystomatidea</taxon>
        <taxon>Polystomatidae</taxon>
        <taxon>Protopolystoma</taxon>
    </lineage>
</organism>
<feature type="region of interest" description="Disordered" evidence="1">
    <location>
        <begin position="1"/>
        <end position="39"/>
    </location>
</feature>
<dbReference type="EMBL" id="CAAALY010000852">
    <property type="protein sequence ID" value="VEL07019.1"/>
    <property type="molecule type" value="Genomic_DNA"/>
</dbReference>
<accession>A0A3S5A4V6</accession>
<feature type="compositionally biased region" description="Polar residues" evidence="1">
    <location>
        <begin position="23"/>
        <end position="33"/>
    </location>
</feature>
<reference evidence="2" key="1">
    <citation type="submission" date="2018-11" db="EMBL/GenBank/DDBJ databases">
        <authorList>
            <consortium name="Pathogen Informatics"/>
        </authorList>
    </citation>
    <scope>NUCLEOTIDE SEQUENCE</scope>
</reference>
<protein>
    <submittedName>
        <fullName evidence="2">Uncharacterized protein</fullName>
    </submittedName>
</protein>
<evidence type="ECO:0000313" key="3">
    <source>
        <dbReference type="Proteomes" id="UP000784294"/>
    </source>
</evidence>
<dbReference type="AlphaFoldDB" id="A0A3S5A4V6"/>
<name>A0A3S5A4V6_9PLAT</name>
<proteinExistence type="predicted"/>
<comment type="caution">
    <text evidence="2">The sequence shown here is derived from an EMBL/GenBank/DDBJ whole genome shotgun (WGS) entry which is preliminary data.</text>
</comment>
<dbReference type="Proteomes" id="UP000784294">
    <property type="component" value="Unassembled WGS sequence"/>
</dbReference>
<evidence type="ECO:0000256" key="1">
    <source>
        <dbReference type="SAM" id="MobiDB-lite"/>
    </source>
</evidence>